<evidence type="ECO:0000313" key="2">
    <source>
        <dbReference type="EMBL" id="AYP41293.1"/>
    </source>
</evidence>
<feature type="transmembrane region" description="Helical" evidence="1">
    <location>
        <begin position="21"/>
        <end position="37"/>
    </location>
</feature>
<feature type="transmembrane region" description="Helical" evidence="1">
    <location>
        <begin position="80"/>
        <end position="99"/>
    </location>
</feature>
<reference evidence="2" key="1">
    <citation type="journal article" date="2018" name="Environ. Microbiol.">
        <title>Mitochondrial genome, comparative analysis and evolutionary insights into the entomopathogenic fungus Hirsutella thompsonii.</title>
        <authorList>
            <person name="Wang L."/>
            <person name="Zhang S."/>
            <person name="Li J.H."/>
            <person name="Zhang Y.J."/>
        </authorList>
    </citation>
    <scope>NUCLEOTIDE SEQUENCE</scope>
    <source>
        <strain evidence="2">ARSEF 137</strain>
    </source>
</reference>
<proteinExistence type="predicted"/>
<gene>
    <name evidence="2" type="primary">orf783</name>
</gene>
<feature type="transmembrane region" description="Helical" evidence="1">
    <location>
        <begin position="105"/>
        <end position="124"/>
    </location>
</feature>
<keyword evidence="1" id="KW-1133">Transmembrane helix</keyword>
<feature type="transmembrane region" description="Helical" evidence="1">
    <location>
        <begin position="253"/>
        <end position="271"/>
    </location>
</feature>
<dbReference type="EMBL" id="MH367295">
    <property type="protein sequence ID" value="AYP41293.1"/>
    <property type="molecule type" value="Genomic_DNA"/>
</dbReference>
<accession>A0A3G2ZP33</accession>
<evidence type="ECO:0000256" key="1">
    <source>
        <dbReference type="SAM" id="Phobius"/>
    </source>
</evidence>
<protein>
    <submittedName>
        <fullName evidence="2">Uncharacterized protein</fullName>
    </submittedName>
</protein>
<dbReference type="AlphaFoldDB" id="A0A3G2ZP33"/>
<organism evidence="2">
    <name type="scientific">Hirsutella thompsonii</name>
    <name type="common">Entomogenous fungus</name>
    <dbReference type="NCBI Taxonomy" id="42368"/>
    <lineage>
        <taxon>Eukaryota</taxon>
        <taxon>Fungi</taxon>
        <taxon>Dikarya</taxon>
        <taxon>Ascomycota</taxon>
        <taxon>Pezizomycotina</taxon>
        <taxon>Sordariomycetes</taxon>
        <taxon>Hypocreomycetidae</taxon>
        <taxon>Hypocreales</taxon>
        <taxon>Ophiocordycipitaceae</taxon>
        <taxon>Hirsutella</taxon>
    </lineage>
</organism>
<keyword evidence="1" id="KW-0812">Transmembrane</keyword>
<keyword evidence="2" id="KW-0496">Mitochondrion</keyword>
<feature type="transmembrane region" description="Helical" evidence="1">
    <location>
        <begin position="278"/>
        <end position="298"/>
    </location>
</feature>
<feature type="transmembrane region" description="Helical" evidence="1">
    <location>
        <begin position="179"/>
        <end position="197"/>
    </location>
</feature>
<reference evidence="2" key="2">
    <citation type="submission" date="2018-05" db="EMBL/GenBank/DDBJ databases">
        <authorList>
            <person name="Zhang Y.-J."/>
        </authorList>
    </citation>
    <scope>NUCLEOTIDE SEQUENCE</scope>
    <source>
        <strain evidence="2">ARSEF 137</strain>
    </source>
</reference>
<keyword evidence="1" id="KW-0472">Membrane</keyword>
<feature type="transmembrane region" description="Helical" evidence="1">
    <location>
        <begin position="150"/>
        <end position="173"/>
    </location>
</feature>
<geneLocation type="mitochondrion" evidence="2"/>
<name>A0A3G2ZP33_HIRTH</name>
<sequence>MSQIMSVKQLKKKLYLRYKNVLTSLVVVCVIIFSWMVDFVDISFENLDIAYTEMKSFLMKIGEVDINNMPKKQYILAFKIRYLVIISFYLIGFVITFVITNWKFFLYTILVYIFVKCLLTDFFTKHFKFNKSWNINYKDIWRRKKSIFSFIVKSWLVMLPIRFLIRGSIIALFHFNNNFISDIFIILLALPFCYYFFNILRKYLQARLQGMQRRDAFMIVKPAFLSFTINSFWRGKHSLGLENNYYLFNHYVIKQMNLYNIIYIIFTVWIIKNYFYYCLIFMIIIFVIIMEIVLYNFFTVGSAQQAARQQGKVLLASPPILTYTLASIMYNLGAYLSWSAMLGHNEPEKFNYNVFDDTEEYGPCSIKQVAASKFNTYKQVNPSVECFNWIHDNAAEDVNISQWPRENDLAMAQIVKSPILRMVHAQWHVAEKQHEFKRDVGSLTYEPLIAFKNDRFIGSVARMKNTLVINLLETNRPLPKKHFWPTHYVQDESLRHIKSELEPVRWAMRFFEEKYGILIPLKDEIHNIITLTETKPFGTDPTLAKFLRPYYLFSDLSTLYTSAEQYFLSRKQDNWGPDPDELSKYGKIIVLKHNAINLTRSEQFIKENDDRLKELYNEYLEIRLKRFRSKFPNLDINYEDVEPNFNSERGFMFKKCTSPDIKSLFFFKQDELPIFFSFKKSTLIDMSWTRRRLIDKIEKLEPHVSYNAICANNISVELLSVENTTGFSTIADSPEVYSICKIDHYKEGSLYITDKIGVPVQTFNVLDKKDGKVLEKFLKHPLN</sequence>